<dbReference type="Proteomes" id="UP000218209">
    <property type="component" value="Unassembled WGS sequence"/>
</dbReference>
<evidence type="ECO:0000313" key="3">
    <source>
        <dbReference type="Proteomes" id="UP000218209"/>
    </source>
</evidence>
<feature type="compositionally biased region" description="Polar residues" evidence="1">
    <location>
        <begin position="186"/>
        <end position="202"/>
    </location>
</feature>
<proteinExistence type="predicted"/>
<evidence type="ECO:0000313" key="2">
    <source>
        <dbReference type="EMBL" id="OSX75012.1"/>
    </source>
</evidence>
<feature type="compositionally biased region" description="Basic and acidic residues" evidence="1">
    <location>
        <begin position="1"/>
        <end position="10"/>
    </location>
</feature>
<protein>
    <submittedName>
        <fullName evidence="2">Uncharacterized protein</fullName>
    </submittedName>
</protein>
<dbReference type="EMBL" id="KV918921">
    <property type="protein sequence ID" value="OSX75012.1"/>
    <property type="molecule type" value="Genomic_DNA"/>
</dbReference>
<feature type="compositionally biased region" description="Basic and acidic residues" evidence="1">
    <location>
        <begin position="19"/>
        <end position="28"/>
    </location>
</feature>
<feature type="region of interest" description="Disordered" evidence="1">
    <location>
        <begin position="243"/>
        <end position="331"/>
    </location>
</feature>
<reference evidence="2 3" key="1">
    <citation type="submission" date="2017-03" db="EMBL/GenBank/DDBJ databases">
        <title>WGS assembly of Porphyra umbilicalis.</title>
        <authorList>
            <person name="Brawley S.H."/>
            <person name="Blouin N.A."/>
            <person name="Ficko-Blean E."/>
            <person name="Wheeler G.L."/>
            <person name="Lohr M."/>
            <person name="Goodson H.V."/>
            <person name="Jenkins J.W."/>
            <person name="Blaby-Haas C.E."/>
            <person name="Helliwell K.E."/>
            <person name="Chan C."/>
            <person name="Marriage T."/>
            <person name="Bhattacharya D."/>
            <person name="Klein A.S."/>
            <person name="Badis Y."/>
            <person name="Brodie J."/>
            <person name="Cao Y."/>
            <person name="Collen J."/>
            <person name="Dittami S.M."/>
            <person name="Gachon C.M."/>
            <person name="Green B.R."/>
            <person name="Karpowicz S."/>
            <person name="Kim J.W."/>
            <person name="Kudahl U."/>
            <person name="Lin S."/>
            <person name="Michel G."/>
            <person name="Mittag M."/>
            <person name="Olson B.J."/>
            <person name="Pangilinan J."/>
            <person name="Peng Y."/>
            <person name="Qiu H."/>
            <person name="Shu S."/>
            <person name="Singer J.T."/>
            <person name="Smith A.G."/>
            <person name="Sprecher B.N."/>
            <person name="Wagner V."/>
            <person name="Wang W."/>
            <person name="Wang Z.-Y."/>
            <person name="Yan J."/>
            <person name="Yarish C."/>
            <person name="Zoeuner-Riek S."/>
            <person name="Zhuang Y."/>
            <person name="Zou Y."/>
            <person name="Lindquist E.A."/>
            <person name="Grimwood J."/>
            <person name="Barry K."/>
            <person name="Rokhsar D.S."/>
            <person name="Schmutz J."/>
            <person name="Stiller J.W."/>
            <person name="Grossman A.R."/>
            <person name="Prochnik S.E."/>
        </authorList>
    </citation>
    <scope>NUCLEOTIDE SEQUENCE [LARGE SCALE GENOMIC DNA]</scope>
    <source>
        <strain evidence="2">4086291</strain>
    </source>
</reference>
<dbReference type="AlphaFoldDB" id="A0A1X6P2B2"/>
<feature type="region of interest" description="Disordered" evidence="1">
    <location>
        <begin position="1"/>
        <end position="81"/>
    </location>
</feature>
<gene>
    <name evidence="2" type="ORF">BU14_0258s0017</name>
</gene>
<keyword evidence="3" id="KW-1185">Reference proteome</keyword>
<feature type="compositionally biased region" description="Basic and acidic residues" evidence="1">
    <location>
        <begin position="304"/>
        <end position="324"/>
    </location>
</feature>
<feature type="compositionally biased region" description="Basic residues" evidence="1">
    <location>
        <begin position="29"/>
        <end position="40"/>
    </location>
</feature>
<organism evidence="2 3">
    <name type="scientific">Porphyra umbilicalis</name>
    <name type="common">Purple laver</name>
    <name type="synonym">Red alga</name>
    <dbReference type="NCBI Taxonomy" id="2786"/>
    <lineage>
        <taxon>Eukaryota</taxon>
        <taxon>Rhodophyta</taxon>
        <taxon>Bangiophyceae</taxon>
        <taxon>Bangiales</taxon>
        <taxon>Bangiaceae</taxon>
        <taxon>Porphyra</taxon>
    </lineage>
</organism>
<evidence type="ECO:0000256" key="1">
    <source>
        <dbReference type="SAM" id="MobiDB-lite"/>
    </source>
</evidence>
<feature type="region of interest" description="Disordered" evidence="1">
    <location>
        <begin position="126"/>
        <end position="217"/>
    </location>
</feature>
<sequence length="331" mass="34301">MHRRGNVGEHRHGRRRNGHVRERGGEPLRRRRHERGMKGARHVEDDGAAEFKRGRLGHRLGPRDRGGRARQHHLPRRLAATSTVSAPISAWTASTMPVATSSVAPTRAIMPPSLASAAACIAAPRRATSRRASSKDSAPPTVRAVYSPRLKPAAAATPPVAGSTPASRRPARAAMDDAKMAGCATSVRSRTSLGPSRMSVDSGTPPGREAPRMSSAAARTAAAAGDAAAHAVAIPTACAPWPGHRMTAPPSAAAMRGGGASTRNGGTAGGGGMRGATADRRRRGRRERAAGGGSAANAATERAMAADKKKGGDQESRGEAEASRKQKRTTV</sequence>
<feature type="compositionally biased region" description="Basic and acidic residues" evidence="1">
    <location>
        <begin position="41"/>
        <end position="53"/>
    </location>
</feature>
<accession>A0A1X6P2B2</accession>
<name>A0A1X6P2B2_PORUM</name>
<feature type="compositionally biased region" description="Gly residues" evidence="1">
    <location>
        <begin position="256"/>
        <end position="274"/>
    </location>
</feature>